<dbReference type="PRINTS" id="PR00455">
    <property type="entry name" value="HTHTETR"/>
</dbReference>
<dbReference type="PROSITE" id="PS50977">
    <property type="entry name" value="HTH_TETR_2"/>
    <property type="match status" value="1"/>
</dbReference>
<feature type="domain" description="HTH tetR-type" evidence="5">
    <location>
        <begin position="14"/>
        <end position="74"/>
    </location>
</feature>
<keyword evidence="1" id="KW-0805">Transcription regulation</keyword>
<dbReference type="Gene3D" id="1.10.10.60">
    <property type="entry name" value="Homeodomain-like"/>
    <property type="match status" value="1"/>
</dbReference>
<gene>
    <name evidence="6" type="ORF">JOF36_005573</name>
</gene>
<accession>A0ABS4W0Z2</accession>
<sequence>MALGDRSPRADHAARTRKAIIDAALQLCASQGFDNTTTDEIAESAGVSPRTFFRYFPTKESVFFFGEYDFIRSFAALYLAQADDVSDLEAMRATFVTLAPGVARLRRRISLYLKAVESSPTLRGRERSNHQENAATLARAIAERRGLLTPDVDCELLAAVGLLVMERALAGWADGPSRLALGDVLGAEFERLEKLLS</sequence>
<dbReference type="InterPro" id="IPR009057">
    <property type="entry name" value="Homeodomain-like_sf"/>
</dbReference>
<evidence type="ECO:0000256" key="4">
    <source>
        <dbReference type="PROSITE-ProRule" id="PRU00335"/>
    </source>
</evidence>
<dbReference type="PROSITE" id="PS01081">
    <property type="entry name" value="HTH_TETR_1"/>
    <property type="match status" value="1"/>
</dbReference>
<dbReference type="InterPro" id="IPR041347">
    <property type="entry name" value="MftR_C"/>
</dbReference>
<evidence type="ECO:0000313" key="6">
    <source>
        <dbReference type="EMBL" id="MBP2369877.1"/>
    </source>
</evidence>
<dbReference type="Pfam" id="PF17754">
    <property type="entry name" value="TetR_C_14"/>
    <property type="match status" value="1"/>
</dbReference>
<evidence type="ECO:0000256" key="1">
    <source>
        <dbReference type="ARBA" id="ARBA00023015"/>
    </source>
</evidence>
<dbReference type="PANTHER" id="PTHR30055:SF234">
    <property type="entry name" value="HTH-TYPE TRANSCRIPTIONAL REGULATOR BETI"/>
    <property type="match status" value="1"/>
</dbReference>
<dbReference type="SUPFAM" id="SSF48498">
    <property type="entry name" value="Tetracyclin repressor-like, C-terminal domain"/>
    <property type="match status" value="1"/>
</dbReference>
<evidence type="ECO:0000256" key="3">
    <source>
        <dbReference type="ARBA" id="ARBA00023163"/>
    </source>
</evidence>
<organism evidence="6 7">
    <name type="scientific">Pseudonocardia parietis</name>
    <dbReference type="NCBI Taxonomy" id="570936"/>
    <lineage>
        <taxon>Bacteria</taxon>
        <taxon>Bacillati</taxon>
        <taxon>Actinomycetota</taxon>
        <taxon>Actinomycetes</taxon>
        <taxon>Pseudonocardiales</taxon>
        <taxon>Pseudonocardiaceae</taxon>
        <taxon>Pseudonocardia</taxon>
    </lineage>
</organism>
<evidence type="ECO:0000259" key="5">
    <source>
        <dbReference type="PROSITE" id="PS50977"/>
    </source>
</evidence>
<keyword evidence="2 4" id="KW-0238">DNA-binding</keyword>
<proteinExistence type="predicted"/>
<dbReference type="InterPro" id="IPR001647">
    <property type="entry name" value="HTH_TetR"/>
</dbReference>
<dbReference type="InterPro" id="IPR050109">
    <property type="entry name" value="HTH-type_TetR-like_transc_reg"/>
</dbReference>
<dbReference type="Pfam" id="PF00440">
    <property type="entry name" value="TetR_N"/>
    <property type="match status" value="1"/>
</dbReference>
<dbReference type="RefSeq" id="WP_210032559.1">
    <property type="nucleotide sequence ID" value="NZ_JAGINU010000001.1"/>
</dbReference>
<dbReference type="EMBL" id="JAGINU010000001">
    <property type="protein sequence ID" value="MBP2369877.1"/>
    <property type="molecule type" value="Genomic_DNA"/>
</dbReference>
<evidence type="ECO:0000256" key="2">
    <source>
        <dbReference type="ARBA" id="ARBA00023125"/>
    </source>
</evidence>
<protein>
    <submittedName>
        <fullName evidence="6">AcrR family transcriptional regulator</fullName>
    </submittedName>
</protein>
<dbReference type="InterPro" id="IPR023772">
    <property type="entry name" value="DNA-bd_HTH_TetR-type_CS"/>
</dbReference>
<dbReference type="PANTHER" id="PTHR30055">
    <property type="entry name" value="HTH-TYPE TRANSCRIPTIONAL REGULATOR RUTR"/>
    <property type="match status" value="1"/>
</dbReference>
<keyword evidence="7" id="KW-1185">Reference proteome</keyword>
<feature type="DNA-binding region" description="H-T-H motif" evidence="4">
    <location>
        <begin position="37"/>
        <end position="56"/>
    </location>
</feature>
<keyword evidence="3" id="KW-0804">Transcription</keyword>
<dbReference type="InterPro" id="IPR036271">
    <property type="entry name" value="Tet_transcr_reg_TetR-rel_C_sf"/>
</dbReference>
<dbReference type="Proteomes" id="UP001519295">
    <property type="component" value="Unassembled WGS sequence"/>
</dbReference>
<evidence type="ECO:0000313" key="7">
    <source>
        <dbReference type="Proteomes" id="UP001519295"/>
    </source>
</evidence>
<dbReference type="Gene3D" id="1.10.357.10">
    <property type="entry name" value="Tetracycline Repressor, domain 2"/>
    <property type="match status" value="1"/>
</dbReference>
<dbReference type="SUPFAM" id="SSF46689">
    <property type="entry name" value="Homeodomain-like"/>
    <property type="match status" value="1"/>
</dbReference>
<comment type="caution">
    <text evidence="6">The sequence shown here is derived from an EMBL/GenBank/DDBJ whole genome shotgun (WGS) entry which is preliminary data.</text>
</comment>
<reference evidence="6 7" key="1">
    <citation type="submission" date="2021-03" db="EMBL/GenBank/DDBJ databases">
        <title>Sequencing the genomes of 1000 actinobacteria strains.</title>
        <authorList>
            <person name="Klenk H.-P."/>
        </authorList>
    </citation>
    <scope>NUCLEOTIDE SEQUENCE [LARGE SCALE GENOMIC DNA]</scope>
    <source>
        <strain evidence="6 7">DSM 45256</strain>
    </source>
</reference>
<name>A0ABS4W0Z2_9PSEU</name>